<evidence type="ECO:0000256" key="9">
    <source>
        <dbReference type="PIRSR" id="PIRSR600823-2"/>
    </source>
</evidence>
<evidence type="ECO:0000256" key="5">
    <source>
        <dbReference type="ARBA" id="ARBA00022617"/>
    </source>
</evidence>
<dbReference type="InterPro" id="IPR002016">
    <property type="entry name" value="Haem_peroxidase"/>
</dbReference>
<evidence type="ECO:0000256" key="11">
    <source>
        <dbReference type="RuleBase" id="RU004241"/>
    </source>
</evidence>
<name>A0ABD1U5J4_9LAMI</name>
<evidence type="ECO:0000313" key="13">
    <source>
        <dbReference type="EMBL" id="KAL2519918.1"/>
    </source>
</evidence>
<comment type="catalytic activity">
    <reaction evidence="1">
        <text>2 a phenolic donor + H2O2 = 2 a phenolic radical donor + 2 H2O</text>
        <dbReference type="Rhea" id="RHEA:56136"/>
        <dbReference type="ChEBI" id="CHEBI:15377"/>
        <dbReference type="ChEBI" id="CHEBI:16240"/>
        <dbReference type="ChEBI" id="CHEBI:139520"/>
        <dbReference type="ChEBI" id="CHEBI:139521"/>
        <dbReference type="EC" id="1.11.1.7"/>
    </reaction>
</comment>
<keyword evidence="8" id="KW-0408">Iron</keyword>
<comment type="caution">
    <text evidence="13">The sequence shown here is derived from an EMBL/GenBank/DDBJ whole genome shotgun (WGS) entry which is preliminary data.</text>
</comment>
<evidence type="ECO:0000256" key="7">
    <source>
        <dbReference type="ARBA" id="ARBA00023002"/>
    </source>
</evidence>
<dbReference type="PANTHER" id="PTHR31235">
    <property type="entry name" value="PEROXIDASE 25-RELATED"/>
    <property type="match status" value="1"/>
</dbReference>
<dbReference type="GO" id="GO:0140825">
    <property type="term" value="F:lactoperoxidase activity"/>
    <property type="evidence" value="ECO:0007669"/>
    <property type="project" value="UniProtKB-EC"/>
</dbReference>
<dbReference type="SUPFAM" id="SSF48113">
    <property type="entry name" value="Heme-dependent peroxidases"/>
    <property type="match status" value="1"/>
</dbReference>
<feature type="binding site" evidence="9">
    <location>
        <position position="118"/>
    </location>
    <ligand>
        <name>substrate</name>
    </ligand>
</feature>
<comment type="cofactor">
    <cofactor evidence="10">
        <name>Ca(2+)</name>
        <dbReference type="ChEBI" id="CHEBI:29108"/>
    </cofactor>
    <text evidence="10">Binds 2 calcium ions per subunit.</text>
</comment>
<evidence type="ECO:0000256" key="6">
    <source>
        <dbReference type="ARBA" id="ARBA00022723"/>
    </source>
</evidence>
<keyword evidence="10" id="KW-0106">Calcium</keyword>
<keyword evidence="6 10" id="KW-0479">Metal-binding</keyword>
<evidence type="ECO:0000256" key="2">
    <source>
        <dbReference type="ARBA" id="ARBA00001970"/>
    </source>
</evidence>
<keyword evidence="4 13" id="KW-0575">Peroxidase</keyword>
<protein>
    <recommendedName>
        <fullName evidence="3">peroxidase</fullName>
        <ecNumber evidence="3">1.11.1.7</ecNumber>
    </recommendedName>
</protein>
<evidence type="ECO:0000256" key="10">
    <source>
        <dbReference type="PIRSR" id="PIRSR600823-3"/>
    </source>
</evidence>
<feature type="domain" description="Plant heme peroxidase family profile" evidence="12">
    <location>
        <begin position="35"/>
        <end position="136"/>
    </location>
</feature>
<organism evidence="13 14">
    <name type="scientific">Forsythia ovata</name>
    <dbReference type="NCBI Taxonomy" id="205694"/>
    <lineage>
        <taxon>Eukaryota</taxon>
        <taxon>Viridiplantae</taxon>
        <taxon>Streptophyta</taxon>
        <taxon>Embryophyta</taxon>
        <taxon>Tracheophyta</taxon>
        <taxon>Spermatophyta</taxon>
        <taxon>Magnoliopsida</taxon>
        <taxon>eudicotyledons</taxon>
        <taxon>Gunneridae</taxon>
        <taxon>Pentapetalae</taxon>
        <taxon>asterids</taxon>
        <taxon>lamiids</taxon>
        <taxon>Lamiales</taxon>
        <taxon>Oleaceae</taxon>
        <taxon>Forsythieae</taxon>
        <taxon>Forsythia</taxon>
    </lineage>
</organism>
<dbReference type="InterPro" id="IPR010255">
    <property type="entry name" value="Haem_peroxidase_sf"/>
</dbReference>
<dbReference type="AlphaFoldDB" id="A0ABD1U5J4"/>
<dbReference type="Gene3D" id="1.10.420.10">
    <property type="entry name" value="Peroxidase, domain 2"/>
    <property type="match status" value="1"/>
</dbReference>
<gene>
    <name evidence="13" type="ORF">Fot_23841</name>
</gene>
<evidence type="ECO:0000313" key="14">
    <source>
        <dbReference type="Proteomes" id="UP001604277"/>
    </source>
</evidence>
<proteinExistence type="inferred from homology"/>
<keyword evidence="14" id="KW-1185">Reference proteome</keyword>
<evidence type="ECO:0000256" key="4">
    <source>
        <dbReference type="ARBA" id="ARBA00022559"/>
    </source>
</evidence>
<sequence>MISYPLGARNLCPPAEVSAGGQRFLAPKGQEIKTRGCDGSILIDEVPDLERGTDGHQGVEGFGEIKRAKDQLEVQCRGVVCCADIVALAARDGGPFYDVDTGQRDGKISSSILADDMPEVDDPIDTLKSKFRRNGL</sequence>
<dbReference type="EC" id="1.11.1.7" evidence="3"/>
<accession>A0ABD1U5J4</accession>
<dbReference type="PRINTS" id="PR00461">
    <property type="entry name" value="PLPEROXIDASE"/>
</dbReference>
<dbReference type="Proteomes" id="UP001604277">
    <property type="component" value="Unassembled WGS sequence"/>
</dbReference>
<dbReference type="EMBL" id="JBFOLJ010000007">
    <property type="protein sequence ID" value="KAL2519918.1"/>
    <property type="molecule type" value="Genomic_DNA"/>
</dbReference>
<evidence type="ECO:0000256" key="3">
    <source>
        <dbReference type="ARBA" id="ARBA00012313"/>
    </source>
</evidence>
<dbReference type="Pfam" id="PF00141">
    <property type="entry name" value="peroxidase"/>
    <property type="match status" value="1"/>
</dbReference>
<dbReference type="GO" id="GO:0046872">
    <property type="term" value="F:metal ion binding"/>
    <property type="evidence" value="ECO:0007669"/>
    <property type="project" value="UniProtKB-KW"/>
</dbReference>
<comment type="similarity">
    <text evidence="11">Belongs to the peroxidase family.</text>
</comment>
<keyword evidence="5" id="KW-0349">Heme</keyword>
<evidence type="ECO:0000256" key="1">
    <source>
        <dbReference type="ARBA" id="ARBA00000189"/>
    </source>
</evidence>
<dbReference type="InterPro" id="IPR000823">
    <property type="entry name" value="Peroxidase_pln"/>
</dbReference>
<keyword evidence="7" id="KW-0560">Oxidoreductase</keyword>
<evidence type="ECO:0000256" key="8">
    <source>
        <dbReference type="ARBA" id="ARBA00023004"/>
    </source>
</evidence>
<comment type="cofactor">
    <cofactor evidence="2">
        <name>heme b</name>
        <dbReference type="ChEBI" id="CHEBI:60344"/>
    </cofactor>
</comment>
<reference evidence="14" key="1">
    <citation type="submission" date="2024-07" db="EMBL/GenBank/DDBJ databases">
        <title>Two chromosome-level genome assemblies of Korean endemic species Abeliophyllum distichum and Forsythia ovata (Oleaceae).</title>
        <authorList>
            <person name="Jang H."/>
        </authorList>
    </citation>
    <scope>NUCLEOTIDE SEQUENCE [LARGE SCALE GENOMIC DNA]</scope>
</reference>
<evidence type="ECO:0000259" key="12">
    <source>
        <dbReference type="PROSITE" id="PS50873"/>
    </source>
</evidence>
<feature type="binding site" evidence="10">
    <location>
        <position position="36"/>
    </location>
    <ligand>
        <name>Ca(2+)</name>
        <dbReference type="ChEBI" id="CHEBI:29108"/>
        <label>1</label>
    </ligand>
</feature>
<dbReference type="PROSITE" id="PS50873">
    <property type="entry name" value="PEROXIDASE_4"/>
    <property type="match status" value="1"/>
</dbReference>
<feature type="binding site" evidence="10">
    <location>
        <position position="40"/>
    </location>
    <ligand>
        <name>Ca(2+)</name>
        <dbReference type="ChEBI" id="CHEBI:29108"/>
        <label>1</label>
    </ligand>
</feature>
<feature type="binding site" evidence="10">
    <location>
        <position position="38"/>
    </location>
    <ligand>
        <name>Ca(2+)</name>
        <dbReference type="ChEBI" id="CHEBI:29108"/>
        <label>1</label>
    </ligand>
</feature>
<dbReference type="Gene3D" id="1.10.520.10">
    <property type="match status" value="1"/>
</dbReference>